<feature type="region of interest" description="Disordered" evidence="1">
    <location>
        <begin position="659"/>
        <end position="681"/>
    </location>
</feature>
<protein>
    <recommendedName>
        <fullName evidence="4">CACTA en-spm transposon protein</fullName>
    </recommendedName>
</protein>
<dbReference type="PANTHER" id="PTHR10775">
    <property type="entry name" value="OS08G0208400 PROTEIN"/>
    <property type="match status" value="1"/>
</dbReference>
<dbReference type="Proteomes" id="UP000321393">
    <property type="component" value="Unassembled WGS sequence"/>
</dbReference>
<dbReference type="InterPro" id="IPR004242">
    <property type="entry name" value="Transposase_21"/>
</dbReference>
<feature type="compositionally biased region" description="Polar residues" evidence="1">
    <location>
        <begin position="663"/>
        <end position="676"/>
    </location>
</feature>
<dbReference type="Pfam" id="PF02992">
    <property type="entry name" value="Transposase_21"/>
    <property type="match status" value="1"/>
</dbReference>
<proteinExistence type="predicted"/>
<sequence length="772" mass="88747">MPHEMSGKTFNERREFPFSRRVLRDFPTPRHCVGKSPLNSFRFCKLQNRNREGKRKEKKSSRFPPLFCRCSAAVRRRPPSPLSLAAVRHFSYGSLCSLEGFVGCEDIFKGTENFEEGTSSNPFNEGTSSTQFNEEGEIFGMLNDLQALIEHEEEIEEFRLEDEMAMNVGLMHVKVLNGWSNKLFDMLLELLRAAFPMCNSTIHSSFYEAKRKLRDLGLGYETIHACKYDCVLYWKEFADLQHCPTCGEARDKRVETDDVLRHPADAEGWKHFDSEFPDFASNPRNVLLGLASDGFNPFGQMSTSYSMWPVVLLPYNLPPWKCMKETNFFMSLLIPGSKSPGRKIDVYLQPLIEELKDLWTFGVRMYDSLTGQFFQLYAALLWTVNDFPAYGDLSGWSTKGYQACPICMGDRSSFRIRGRISFMGHRRYLPQNHVWRRSRLHNGKVECKAPPVVMNVDEILEQLDQLEFPVMSKHPSIQDKKRKRALNWTKKSIFFNLPYWSRLLLRHKLDVMHIEKNVCDNLVGTLLNIEGKTKDTTNVRLDLQDLKIRKDLHLVEVGNRLVKPYASYTLTTSEQVEFCKFLKSNRNREGKREEKPRGEKRESSSPFRVLPPSLAAVLAAVQPPSATLAIMSYRRSNFMETDDMFLQFEDDLDNNIAGGSSYVGDNTESSSQQATPTPRRRAQSRLLELERHVGINGRISMTIAPGAEKPISPHAVRFSQAICVCVRKTFSVRCLKWTDVRREFIEVVKGDLQLSFTPSLDQRVSLTARESK</sequence>
<dbReference type="EMBL" id="SSTE01014201">
    <property type="protein sequence ID" value="KAA0046228.1"/>
    <property type="molecule type" value="Genomic_DNA"/>
</dbReference>
<reference evidence="2 3" key="1">
    <citation type="submission" date="2019-08" db="EMBL/GenBank/DDBJ databases">
        <title>Draft genome sequences of two oriental melons (Cucumis melo L. var makuwa).</title>
        <authorList>
            <person name="Kwon S.-Y."/>
        </authorList>
    </citation>
    <scope>NUCLEOTIDE SEQUENCE [LARGE SCALE GENOMIC DNA]</scope>
    <source>
        <strain evidence="3">cv. SW 3</strain>
        <tissue evidence="2">Leaf</tissue>
    </source>
</reference>
<evidence type="ECO:0000313" key="2">
    <source>
        <dbReference type="EMBL" id="KAA0046228.1"/>
    </source>
</evidence>
<gene>
    <name evidence="2" type="ORF">E6C27_scaffold284G00200</name>
</gene>
<feature type="region of interest" description="Disordered" evidence="1">
    <location>
        <begin position="587"/>
        <end position="607"/>
    </location>
</feature>
<dbReference type="PANTHER" id="PTHR10775:SF185">
    <property type="entry name" value="OS08G0208400 PROTEIN"/>
    <property type="match status" value="1"/>
</dbReference>
<evidence type="ECO:0008006" key="4">
    <source>
        <dbReference type="Google" id="ProtNLM"/>
    </source>
</evidence>
<comment type="caution">
    <text evidence="2">The sequence shown here is derived from an EMBL/GenBank/DDBJ whole genome shotgun (WGS) entry which is preliminary data.</text>
</comment>
<dbReference type="AlphaFoldDB" id="A0A5A7TTN8"/>
<evidence type="ECO:0000313" key="3">
    <source>
        <dbReference type="Proteomes" id="UP000321393"/>
    </source>
</evidence>
<organism evidence="2 3">
    <name type="scientific">Cucumis melo var. makuwa</name>
    <name type="common">Oriental melon</name>
    <dbReference type="NCBI Taxonomy" id="1194695"/>
    <lineage>
        <taxon>Eukaryota</taxon>
        <taxon>Viridiplantae</taxon>
        <taxon>Streptophyta</taxon>
        <taxon>Embryophyta</taxon>
        <taxon>Tracheophyta</taxon>
        <taxon>Spermatophyta</taxon>
        <taxon>Magnoliopsida</taxon>
        <taxon>eudicotyledons</taxon>
        <taxon>Gunneridae</taxon>
        <taxon>Pentapetalae</taxon>
        <taxon>rosids</taxon>
        <taxon>fabids</taxon>
        <taxon>Cucurbitales</taxon>
        <taxon>Cucurbitaceae</taxon>
        <taxon>Benincaseae</taxon>
        <taxon>Cucumis</taxon>
    </lineage>
</organism>
<dbReference type="OrthoDB" id="5987552at2759"/>
<name>A0A5A7TTN8_CUCMM</name>
<evidence type="ECO:0000256" key="1">
    <source>
        <dbReference type="SAM" id="MobiDB-lite"/>
    </source>
</evidence>
<accession>A0A5A7TTN8</accession>
<feature type="compositionally biased region" description="Basic and acidic residues" evidence="1">
    <location>
        <begin position="587"/>
        <end position="603"/>
    </location>
</feature>